<reference evidence="3" key="1">
    <citation type="journal article" date="2023" name="Mol. Phylogenet. Evol.">
        <title>Genome-scale phylogeny and comparative genomics of the fungal order Sordariales.</title>
        <authorList>
            <person name="Hensen N."/>
            <person name="Bonometti L."/>
            <person name="Westerberg I."/>
            <person name="Brannstrom I.O."/>
            <person name="Guillou S."/>
            <person name="Cros-Aarteil S."/>
            <person name="Calhoun S."/>
            <person name="Haridas S."/>
            <person name="Kuo A."/>
            <person name="Mondo S."/>
            <person name="Pangilinan J."/>
            <person name="Riley R."/>
            <person name="LaButti K."/>
            <person name="Andreopoulos B."/>
            <person name="Lipzen A."/>
            <person name="Chen C."/>
            <person name="Yan M."/>
            <person name="Daum C."/>
            <person name="Ng V."/>
            <person name="Clum A."/>
            <person name="Steindorff A."/>
            <person name="Ohm R.A."/>
            <person name="Martin F."/>
            <person name="Silar P."/>
            <person name="Natvig D.O."/>
            <person name="Lalanne C."/>
            <person name="Gautier V."/>
            <person name="Ament-Velasquez S.L."/>
            <person name="Kruys A."/>
            <person name="Hutchinson M.I."/>
            <person name="Powell A.J."/>
            <person name="Barry K."/>
            <person name="Miller A.N."/>
            <person name="Grigoriev I.V."/>
            <person name="Debuchy R."/>
            <person name="Gladieux P."/>
            <person name="Hiltunen Thoren M."/>
            <person name="Johannesson H."/>
        </authorList>
    </citation>
    <scope>NUCLEOTIDE SEQUENCE [LARGE SCALE GENOMIC DNA]</scope>
    <source>
        <strain evidence="3">CBS 340.73</strain>
    </source>
</reference>
<dbReference type="Pfam" id="PF13374">
    <property type="entry name" value="TPR_10"/>
    <property type="match status" value="1"/>
</dbReference>
<proteinExistence type="predicted"/>
<evidence type="ECO:0000313" key="2">
    <source>
        <dbReference type="EMBL" id="KAK3941484.1"/>
    </source>
</evidence>
<evidence type="ECO:0000259" key="1">
    <source>
        <dbReference type="Pfam" id="PF25000"/>
    </source>
</evidence>
<dbReference type="Gene3D" id="3.40.50.300">
    <property type="entry name" value="P-loop containing nucleotide triphosphate hydrolases"/>
    <property type="match status" value="1"/>
</dbReference>
<dbReference type="InterPro" id="IPR053137">
    <property type="entry name" value="NLR-like"/>
</dbReference>
<dbReference type="EMBL" id="MU853782">
    <property type="protein sequence ID" value="KAK3941484.1"/>
    <property type="molecule type" value="Genomic_DNA"/>
</dbReference>
<feature type="domain" description="DUF7779" evidence="1">
    <location>
        <begin position="597"/>
        <end position="671"/>
    </location>
</feature>
<dbReference type="Gene3D" id="3.40.50.1820">
    <property type="entry name" value="alpha/beta hydrolase"/>
    <property type="match status" value="1"/>
</dbReference>
<evidence type="ECO:0000313" key="3">
    <source>
        <dbReference type="Proteomes" id="UP001303473"/>
    </source>
</evidence>
<sequence length="1039" mass="116438">MPSKGAPPGVVVFEDEDDIVAKGASALVTVSADLVKKFEKQSYSFDSNFHGITPLYESRADADVDIVAVPGLGSHAIGSWKWPGSNAVWLRDFLPRDVPDIRVLVYGYDTSLLGSMSKDSIEHLGIRFLESLKAFREGTSTDQRPIIFIGHSLGGLVVKEALVQASKTSGDHQNDNLRNSCNGLLLFGVPNLGLRHEQLLSIVQGQPNALLIRDLVVDNDSEPSPFLSRISKDFSDCCKGRYKAISFFERDLSPTAELQPESGKLMMTGGPMLLVTAKSATSTGLTAAADEENIPLKTDHTGLVKYQNGDQEGYTIVRNKLKKLVKEAQSHIPGRFTEDYSNRLEAKQQPLFTVPFERDRKIVGREDVMLEIERKRATESRVALVGLAGVGKSQIAIEYAYRLQKMAPQTSVLWVRAGSADRFKQGYRDISAKLNLPGGDDPESNTLWLVCEWLRDERNGPWFMVLDSADDADVLYDPDEENSRLSEYIPQTPNGFVLVTSCNLWAARNIVGVSDNNIIRVDTMNETDALAMLRDKVPSPEAQKDDAMKLVRALEYIPLAISQAAAYLSLDLRRDTKTKPGDAAVILTWQISFEQIRRTSQEAANLLALMSMFDSQDIPESLLMGNMDRLKFETIAVEPLTSFSLVRSQIGRQSFDMHQLVQVATRSWLEQKGEHLRWRREALRTVAGKLPGGNYGTWKDERGGKRGRSLDRAAVANNTGWYLFNIGEYASAEKFSQTAVDERKRVLGKEHLDTLTSRSNLAYTLRHQAKFEQAKDILQDVLRIKEMVLGEDDPSTLASRDGLALVLQDKGRYEEAEAIYRQAFEKRVKVLGEDHAETLTNADNLGITLRRQEKLEEAEAMHRRALEGRERMGPEHPDTLTSVNNLAMVLRRQERYHEAERLLQRALEGRETVVGKEHPKTLTTVDNLALIKAALGKFKEAKEGHERAVRGRERVLGMEHTDTLTSVYNLAWVFQDLGDYEKAEEMLRRTLHGEEKTLGKGHRNFLKTVRSLANVLIRLGKREEADSLAEEYGVDLDNS</sequence>
<dbReference type="Pfam" id="PF13424">
    <property type="entry name" value="TPR_12"/>
    <property type="match status" value="3"/>
</dbReference>
<name>A0AAN6N961_9PEZI</name>
<dbReference type="InterPro" id="IPR029058">
    <property type="entry name" value="AB_hydrolase_fold"/>
</dbReference>
<protein>
    <recommendedName>
        <fullName evidence="1">DUF7779 domain-containing protein</fullName>
    </recommendedName>
</protein>
<dbReference type="PANTHER" id="PTHR46082">
    <property type="entry name" value="ATP/GTP-BINDING PROTEIN-RELATED"/>
    <property type="match status" value="1"/>
</dbReference>
<dbReference type="SUPFAM" id="SSF53474">
    <property type="entry name" value="alpha/beta-Hydrolases"/>
    <property type="match status" value="1"/>
</dbReference>
<dbReference type="InterPro" id="IPR027417">
    <property type="entry name" value="P-loop_NTPase"/>
</dbReference>
<dbReference type="SMART" id="SM00028">
    <property type="entry name" value="TPR"/>
    <property type="match status" value="6"/>
</dbReference>
<dbReference type="Proteomes" id="UP001303473">
    <property type="component" value="Unassembled WGS sequence"/>
</dbReference>
<gene>
    <name evidence="2" type="ORF">QBC46DRAFT_430783</name>
</gene>
<dbReference type="SUPFAM" id="SSF48452">
    <property type="entry name" value="TPR-like"/>
    <property type="match status" value="2"/>
</dbReference>
<dbReference type="Gene3D" id="1.25.40.10">
    <property type="entry name" value="Tetratricopeptide repeat domain"/>
    <property type="match status" value="2"/>
</dbReference>
<keyword evidence="3" id="KW-1185">Reference proteome</keyword>
<dbReference type="SUPFAM" id="SSF52540">
    <property type="entry name" value="P-loop containing nucleoside triphosphate hydrolases"/>
    <property type="match status" value="1"/>
</dbReference>
<dbReference type="AlphaFoldDB" id="A0AAN6N961"/>
<dbReference type="PANTHER" id="PTHR46082:SF6">
    <property type="entry name" value="AAA+ ATPASE DOMAIN-CONTAINING PROTEIN-RELATED"/>
    <property type="match status" value="1"/>
</dbReference>
<accession>A0AAN6N961</accession>
<dbReference type="Pfam" id="PF25000">
    <property type="entry name" value="DUF7779"/>
    <property type="match status" value="1"/>
</dbReference>
<comment type="caution">
    <text evidence="2">The sequence shown here is derived from an EMBL/GenBank/DDBJ whole genome shotgun (WGS) entry which is preliminary data.</text>
</comment>
<dbReference type="InterPro" id="IPR056681">
    <property type="entry name" value="DUF7779"/>
</dbReference>
<dbReference type="InterPro" id="IPR019734">
    <property type="entry name" value="TPR_rpt"/>
</dbReference>
<dbReference type="InterPro" id="IPR011990">
    <property type="entry name" value="TPR-like_helical_dom_sf"/>
</dbReference>
<organism evidence="2 3">
    <name type="scientific">Diplogelasinospora grovesii</name>
    <dbReference type="NCBI Taxonomy" id="303347"/>
    <lineage>
        <taxon>Eukaryota</taxon>
        <taxon>Fungi</taxon>
        <taxon>Dikarya</taxon>
        <taxon>Ascomycota</taxon>
        <taxon>Pezizomycotina</taxon>
        <taxon>Sordariomycetes</taxon>
        <taxon>Sordariomycetidae</taxon>
        <taxon>Sordariales</taxon>
        <taxon>Diplogelasinosporaceae</taxon>
        <taxon>Diplogelasinospora</taxon>
    </lineage>
</organism>